<keyword evidence="3" id="KW-0812">Transmembrane</keyword>
<dbReference type="AlphaFoldDB" id="A0A3P8S007"/>
<dbReference type="GO" id="GO:0031295">
    <property type="term" value="P:T cell costimulation"/>
    <property type="evidence" value="ECO:0007669"/>
    <property type="project" value="TreeGrafter"/>
</dbReference>
<dbReference type="GO" id="GO:0007166">
    <property type="term" value="P:cell surface receptor signaling pathway"/>
    <property type="evidence" value="ECO:0007669"/>
    <property type="project" value="TreeGrafter"/>
</dbReference>
<sequence>MRNQPGRRAEKKTGLDLQEDIMKTGKIKLWFFLHLQCLLTVDLVDSSSLPSTRSLSITSMVGSQAVLPCSWKDRLGEAPAFCHVQWATLSDTVFEQRGDDRYQAAEFRGRVKVPEEQLGSGDCSLIISDVQIGDTGRYESFMVVDGQRSRGTRVFIQSVKLSVFDHKSHQSGRPGGDLVVDLHTPRSVRLVFQGRNSSVWSDMWMRGDKNTWRLEKHPLLEQLTIRNLKRSDEGTYKVLDGQGLAVSTVQLSVEENSTAARVNLMLENRPTDAAVHSSCSHLLLVSLLVWSFHILHVF</sequence>
<evidence type="ECO:0000259" key="11">
    <source>
        <dbReference type="SMART" id="SM00409"/>
    </source>
</evidence>
<dbReference type="Ensembl" id="ENSAPET00000005808.1">
    <property type="protein sequence ID" value="ENSAPEP00000005656.1"/>
    <property type="gene ID" value="ENSAPEG00000004059.1"/>
</dbReference>
<evidence type="ECO:0000256" key="9">
    <source>
        <dbReference type="ARBA" id="ARBA00023180"/>
    </source>
</evidence>
<dbReference type="STRING" id="161767.ENSAPEP00000005656"/>
<dbReference type="OMA" id="VLPCSWR"/>
<feature type="domain" description="Immunoglobulin" evidence="11">
    <location>
        <begin position="54"/>
        <end position="157"/>
    </location>
</feature>
<evidence type="ECO:0000256" key="10">
    <source>
        <dbReference type="ARBA" id="ARBA00023319"/>
    </source>
</evidence>
<dbReference type="InterPro" id="IPR003599">
    <property type="entry name" value="Ig_sub"/>
</dbReference>
<evidence type="ECO:0000256" key="8">
    <source>
        <dbReference type="ARBA" id="ARBA00023170"/>
    </source>
</evidence>
<evidence type="ECO:0000256" key="4">
    <source>
        <dbReference type="ARBA" id="ARBA00022729"/>
    </source>
</evidence>
<dbReference type="GeneTree" id="ENSGT01030000234828"/>
<reference evidence="12" key="2">
    <citation type="submission" date="2025-08" db="UniProtKB">
        <authorList>
            <consortium name="Ensembl"/>
        </authorList>
    </citation>
    <scope>IDENTIFICATION</scope>
</reference>
<evidence type="ECO:0000256" key="3">
    <source>
        <dbReference type="ARBA" id="ARBA00022692"/>
    </source>
</evidence>
<proteinExistence type="predicted"/>
<keyword evidence="2" id="KW-1003">Cell membrane</keyword>
<evidence type="ECO:0000256" key="7">
    <source>
        <dbReference type="ARBA" id="ARBA00023157"/>
    </source>
</evidence>
<dbReference type="SUPFAM" id="SSF48726">
    <property type="entry name" value="Immunoglobulin"/>
    <property type="match status" value="1"/>
</dbReference>
<dbReference type="GO" id="GO:0009897">
    <property type="term" value="C:external side of plasma membrane"/>
    <property type="evidence" value="ECO:0007669"/>
    <property type="project" value="TreeGrafter"/>
</dbReference>
<protein>
    <recommendedName>
        <fullName evidence="11">Immunoglobulin domain-containing protein</fullName>
    </recommendedName>
</protein>
<evidence type="ECO:0000313" key="12">
    <source>
        <dbReference type="Ensembl" id="ENSAPEP00000005656.1"/>
    </source>
</evidence>
<evidence type="ECO:0000313" key="13">
    <source>
        <dbReference type="Proteomes" id="UP000265080"/>
    </source>
</evidence>
<evidence type="ECO:0000256" key="2">
    <source>
        <dbReference type="ARBA" id="ARBA00022475"/>
    </source>
</evidence>
<dbReference type="Gene3D" id="2.60.40.10">
    <property type="entry name" value="Immunoglobulins"/>
    <property type="match status" value="1"/>
</dbReference>
<keyword evidence="4" id="KW-0732">Signal</keyword>
<keyword evidence="7" id="KW-1015">Disulfide bond</keyword>
<dbReference type="PANTHER" id="PTHR25466:SF11">
    <property type="entry name" value="GALECTIN 17-RELATED"/>
    <property type="match status" value="1"/>
</dbReference>
<accession>A0A3P8S007</accession>
<dbReference type="InterPro" id="IPR051713">
    <property type="entry name" value="T-cell_Activation_Regulation"/>
</dbReference>
<dbReference type="GO" id="GO:0042130">
    <property type="term" value="P:negative regulation of T cell proliferation"/>
    <property type="evidence" value="ECO:0007669"/>
    <property type="project" value="TreeGrafter"/>
</dbReference>
<name>A0A3P8S007_AMPPE</name>
<reference evidence="12" key="3">
    <citation type="submission" date="2025-09" db="UniProtKB">
        <authorList>
            <consortium name="Ensembl"/>
        </authorList>
    </citation>
    <scope>IDENTIFICATION</scope>
</reference>
<keyword evidence="8" id="KW-0675">Receptor</keyword>
<feature type="domain" description="Immunoglobulin" evidence="11">
    <location>
        <begin position="167"/>
        <end position="254"/>
    </location>
</feature>
<keyword evidence="13" id="KW-1185">Reference proteome</keyword>
<organism evidence="12 13">
    <name type="scientific">Amphiprion percula</name>
    <name type="common">Orange clownfish</name>
    <name type="synonym">Lutjanus percula</name>
    <dbReference type="NCBI Taxonomy" id="161767"/>
    <lineage>
        <taxon>Eukaryota</taxon>
        <taxon>Metazoa</taxon>
        <taxon>Chordata</taxon>
        <taxon>Craniata</taxon>
        <taxon>Vertebrata</taxon>
        <taxon>Euteleostomi</taxon>
        <taxon>Actinopterygii</taxon>
        <taxon>Neopterygii</taxon>
        <taxon>Teleostei</taxon>
        <taxon>Neoteleostei</taxon>
        <taxon>Acanthomorphata</taxon>
        <taxon>Ovalentaria</taxon>
        <taxon>Pomacentridae</taxon>
        <taxon>Amphiprion</taxon>
    </lineage>
</organism>
<evidence type="ECO:0000256" key="5">
    <source>
        <dbReference type="ARBA" id="ARBA00022989"/>
    </source>
</evidence>
<evidence type="ECO:0000256" key="6">
    <source>
        <dbReference type="ARBA" id="ARBA00023136"/>
    </source>
</evidence>
<dbReference type="PANTHER" id="PTHR25466">
    <property type="entry name" value="T-LYMPHOCYTE ACTIVATION ANTIGEN"/>
    <property type="match status" value="1"/>
</dbReference>
<comment type="subcellular location">
    <subcellularLocation>
        <location evidence="1">Cell membrane</location>
        <topology evidence="1">Single-pass type I membrane protein</topology>
    </subcellularLocation>
</comment>
<keyword evidence="6" id="KW-0472">Membrane</keyword>
<dbReference type="Proteomes" id="UP000265080">
    <property type="component" value="Chromosome 17"/>
</dbReference>
<dbReference type="GO" id="GO:0006955">
    <property type="term" value="P:immune response"/>
    <property type="evidence" value="ECO:0007669"/>
    <property type="project" value="TreeGrafter"/>
</dbReference>
<dbReference type="GO" id="GO:0042102">
    <property type="term" value="P:positive regulation of T cell proliferation"/>
    <property type="evidence" value="ECO:0007669"/>
    <property type="project" value="TreeGrafter"/>
</dbReference>
<reference evidence="12 13" key="1">
    <citation type="submission" date="2018-03" db="EMBL/GenBank/DDBJ databases">
        <title>Finding Nemo's genes: A chromosome-scale reference assembly of the genome of the orange clownfish Amphiprion percula.</title>
        <authorList>
            <person name="Lehmann R."/>
        </authorList>
    </citation>
    <scope>NUCLEOTIDE SEQUENCE</scope>
</reference>
<keyword evidence="10" id="KW-0393">Immunoglobulin domain</keyword>
<evidence type="ECO:0000256" key="1">
    <source>
        <dbReference type="ARBA" id="ARBA00004251"/>
    </source>
</evidence>
<keyword evidence="5" id="KW-1133">Transmembrane helix</keyword>
<dbReference type="InterPro" id="IPR036179">
    <property type="entry name" value="Ig-like_dom_sf"/>
</dbReference>
<keyword evidence="9" id="KW-0325">Glycoprotein</keyword>
<dbReference type="GO" id="GO:0071222">
    <property type="term" value="P:cellular response to lipopolysaccharide"/>
    <property type="evidence" value="ECO:0007669"/>
    <property type="project" value="TreeGrafter"/>
</dbReference>
<dbReference type="SMART" id="SM00409">
    <property type="entry name" value="IG"/>
    <property type="match status" value="2"/>
</dbReference>
<dbReference type="InterPro" id="IPR013783">
    <property type="entry name" value="Ig-like_fold"/>
</dbReference>